<name>A0A1A6A035_9TREE</name>
<dbReference type="GO" id="GO:0008270">
    <property type="term" value="F:zinc ion binding"/>
    <property type="evidence" value="ECO:0007669"/>
    <property type="project" value="InterPro"/>
</dbReference>
<dbReference type="PANTHER" id="PTHR31001:SF56">
    <property type="entry name" value="ZN(2)-C6 FUNGAL-TYPE DOMAIN-CONTAINING PROTEIN"/>
    <property type="match status" value="1"/>
</dbReference>
<dbReference type="InterPro" id="IPR050613">
    <property type="entry name" value="Sec_Metabolite_Reg"/>
</dbReference>
<dbReference type="CDD" id="cd12148">
    <property type="entry name" value="fungal_TF_MHR"/>
    <property type="match status" value="1"/>
</dbReference>
<dbReference type="OrthoDB" id="424974at2759"/>
<proteinExistence type="predicted"/>
<evidence type="ECO:0000313" key="6">
    <source>
        <dbReference type="EMBL" id="WWC63074.1"/>
    </source>
</evidence>
<feature type="compositionally biased region" description="Polar residues" evidence="3">
    <location>
        <begin position="22"/>
        <end position="98"/>
    </location>
</feature>
<dbReference type="Proteomes" id="UP000078595">
    <property type="component" value="Chromosome 7"/>
</dbReference>
<dbReference type="Pfam" id="PF04082">
    <property type="entry name" value="Fungal_trans"/>
    <property type="match status" value="1"/>
</dbReference>
<keyword evidence="7" id="KW-1185">Reference proteome</keyword>
<dbReference type="SMART" id="SM00906">
    <property type="entry name" value="Fungal_trans"/>
    <property type="match status" value="1"/>
</dbReference>
<dbReference type="GO" id="GO:0005634">
    <property type="term" value="C:nucleus"/>
    <property type="evidence" value="ECO:0007669"/>
    <property type="project" value="UniProtKB-SubCell"/>
</dbReference>
<organism evidence="5">
    <name type="scientific">Kwoniella dejecticola CBS 10117</name>
    <dbReference type="NCBI Taxonomy" id="1296121"/>
    <lineage>
        <taxon>Eukaryota</taxon>
        <taxon>Fungi</taxon>
        <taxon>Dikarya</taxon>
        <taxon>Basidiomycota</taxon>
        <taxon>Agaricomycotina</taxon>
        <taxon>Tremellomycetes</taxon>
        <taxon>Tremellales</taxon>
        <taxon>Cryptococcaceae</taxon>
        <taxon>Kwoniella</taxon>
    </lineage>
</organism>
<dbReference type="VEuPathDB" id="FungiDB:I303_05695"/>
<evidence type="ECO:0000256" key="2">
    <source>
        <dbReference type="ARBA" id="ARBA00023242"/>
    </source>
</evidence>
<feature type="region of interest" description="Disordered" evidence="3">
    <location>
        <begin position="1"/>
        <end position="98"/>
    </location>
</feature>
<dbReference type="AlphaFoldDB" id="A0A1A6A035"/>
<protein>
    <recommendedName>
        <fullName evidence="4">Xylanolytic transcriptional activator regulatory domain-containing protein</fullName>
    </recommendedName>
</protein>
<keyword evidence="2" id="KW-0539">Nucleus</keyword>
<evidence type="ECO:0000256" key="3">
    <source>
        <dbReference type="SAM" id="MobiDB-lite"/>
    </source>
</evidence>
<dbReference type="RefSeq" id="XP_018261259.1">
    <property type="nucleotide sequence ID" value="XM_018408987.1"/>
</dbReference>
<dbReference type="KEGG" id="kdj:28969394"/>
<dbReference type="InterPro" id="IPR007219">
    <property type="entry name" value="XnlR_reg_dom"/>
</dbReference>
<gene>
    <name evidence="5" type="ORF">I303_05695</name>
    <name evidence="6" type="ORF">I303_105673</name>
</gene>
<dbReference type="EMBL" id="KI894033">
    <property type="protein sequence ID" value="OBR83417.1"/>
    <property type="molecule type" value="Genomic_DNA"/>
</dbReference>
<reference evidence="6" key="3">
    <citation type="submission" date="2024-02" db="EMBL/GenBank/DDBJ databases">
        <title>Comparative genomics of Cryptococcus and Kwoniella reveals pathogenesis evolution and contrasting modes of karyotype evolution via chromosome fusion or intercentromeric recombination.</title>
        <authorList>
            <person name="Coelho M.A."/>
            <person name="David-Palma M."/>
            <person name="Shea T."/>
            <person name="Bowers K."/>
            <person name="McGinley-Smith S."/>
            <person name="Mohammad A.W."/>
            <person name="Gnirke A."/>
            <person name="Yurkov A.M."/>
            <person name="Nowrousian M."/>
            <person name="Sun S."/>
            <person name="Cuomo C.A."/>
            <person name="Heitman J."/>
        </authorList>
    </citation>
    <scope>NUCLEOTIDE SEQUENCE</scope>
    <source>
        <strain evidence="6">CBS 10117</strain>
    </source>
</reference>
<reference evidence="5" key="1">
    <citation type="submission" date="2013-07" db="EMBL/GenBank/DDBJ databases">
        <title>The Genome Sequence of Cryptococcus dejecticola CBS10117.</title>
        <authorList>
            <consortium name="The Broad Institute Genome Sequencing Platform"/>
            <person name="Cuomo C."/>
            <person name="Litvintseva A."/>
            <person name="Chen Y."/>
            <person name="Heitman J."/>
            <person name="Sun S."/>
            <person name="Springer D."/>
            <person name="Dromer F."/>
            <person name="Young S.K."/>
            <person name="Zeng Q."/>
            <person name="Gargeya S."/>
            <person name="Fitzgerald M."/>
            <person name="Abouelleil A."/>
            <person name="Alvarado L."/>
            <person name="Berlin A.M."/>
            <person name="Chapman S.B."/>
            <person name="Dewar J."/>
            <person name="Goldberg J."/>
            <person name="Griggs A."/>
            <person name="Gujja S."/>
            <person name="Hansen M."/>
            <person name="Howarth C."/>
            <person name="Imamovic A."/>
            <person name="Larimer J."/>
            <person name="McCowan C."/>
            <person name="Murphy C."/>
            <person name="Pearson M."/>
            <person name="Priest M."/>
            <person name="Roberts A."/>
            <person name="Saif S."/>
            <person name="Shea T."/>
            <person name="Sykes S."/>
            <person name="Wortman J."/>
            <person name="Nusbaum C."/>
            <person name="Birren B."/>
        </authorList>
    </citation>
    <scope>NUCLEOTIDE SEQUENCE [LARGE SCALE GENOMIC DNA]</scope>
    <source>
        <strain evidence="5">CBS 10117</strain>
    </source>
</reference>
<evidence type="ECO:0000256" key="1">
    <source>
        <dbReference type="ARBA" id="ARBA00004123"/>
    </source>
</evidence>
<accession>A0A1A6A035</accession>
<evidence type="ECO:0000313" key="5">
    <source>
        <dbReference type="EMBL" id="OBR83417.1"/>
    </source>
</evidence>
<dbReference type="EMBL" id="CP144536">
    <property type="protein sequence ID" value="WWC63074.1"/>
    <property type="molecule type" value="Genomic_DNA"/>
</dbReference>
<dbReference type="GO" id="GO:0003677">
    <property type="term" value="F:DNA binding"/>
    <property type="evidence" value="ECO:0007669"/>
    <property type="project" value="InterPro"/>
</dbReference>
<evidence type="ECO:0000259" key="4">
    <source>
        <dbReference type="SMART" id="SM00906"/>
    </source>
</evidence>
<sequence length="680" mass="75378">MSKRRTMRTVLEENNALKNRLAESTSNHAPISISTEQRSDVTPNSNPMHALFSQPTNQNQGTTSTFDFDLVSSTPESHNNSQLQAQATSNQPDASLSISIPPVGQLSIGSGGRSKFYGPTAAAHVLPDEWEDHDRDRDHVALERSADTLVNEHEGTASTTASASATALTFPLLRPSASARKSFLDDASRQIPDAASKARWIYYYWNASSWRYEPITKEYFDRMLLGLSTTGSSNSTSRNSARVGAQLAVLFAVLAIGCLFDPDLPPHSDQAQKFDDLSMSCLTAAEFMTNTSVPSLISLHLHCCFLLNDSRPRTDEIYVLVGLALRLATMAGFHRDGTWWDLPQGEVDARRRVWWEILTLERVNSNRFGCPSFINFGQFDALRPSDQSSESFLYWRWEYDNILHTLINSIDSIRSSPNLEGLQEADTLERGYWERVPVDLKPAGLPPWIDDITVRNTLQQHRLALHYYTGLLQLHRLGMNRALRTHGNEPLNSQFAASVKVVVEEACKNVLELVDAVYKIDSINSRHMVIALDLFSTLVPQAALVIRSPRSSLATLSHHQLIRGVDLLEKATKETPCAWYSGLLQRGQKLAAKATSSLAMRWGTDPSVTNGEQDGVETLLGDITQLHQHQHSAVPTPVVGPSAGAGTALAEDLEFERWISSLIEDGPFMTDPSWRTSSAV</sequence>
<dbReference type="STRING" id="1296121.A0A1A6A035"/>
<reference evidence="6" key="2">
    <citation type="submission" date="2013-07" db="EMBL/GenBank/DDBJ databases">
        <authorList>
            <consortium name="The Broad Institute Genome Sequencing Platform"/>
            <person name="Cuomo C."/>
            <person name="Litvintseva A."/>
            <person name="Chen Y."/>
            <person name="Heitman J."/>
            <person name="Sun S."/>
            <person name="Springer D."/>
            <person name="Dromer F."/>
            <person name="Young S.K."/>
            <person name="Zeng Q."/>
            <person name="Gargeya S."/>
            <person name="Fitzgerald M."/>
            <person name="Abouelleil A."/>
            <person name="Alvarado L."/>
            <person name="Berlin A.M."/>
            <person name="Chapman S.B."/>
            <person name="Dewar J."/>
            <person name="Goldberg J."/>
            <person name="Griggs A."/>
            <person name="Gujja S."/>
            <person name="Hansen M."/>
            <person name="Howarth C."/>
            <person name="Imamovic A."/>
            <person name="Larimer J."/>
            <person name="McCowan C."/>
            <person name="Murphy C."/>
            <person name="Pearson M."/>
            <person name="Priest M."/>
            <person name="Roberts A."/>
            <person name="Saif S."/>
            <person name="Shea T."/>
            <person name="Sykes S."/>
            <person name="Wortman J."/>
            <person name="Nusbaum C."/>
            <person name="Birren B."/>
        </authorList>
    </citation>
    <scope>NUCLEOTIDE SEQUENCE</scope>
    <source>
        <strain evidence="6">CBS 10117</strain>
    </source>
</reference>
<dbReference type="GeneID" id="28969394"/>
<dbReference type="GO" id="GO:0006351">
    <property type="term" value="P:DNA-templated transcription"/>
    <property type="evidence" value="ECO:0007669"/>
    <property type="project" value="InterPro"/>
</dbReference>
<evidence type="ECO:0000313" key="7">
    <source>
        <dbReference type="Proteomes" id="UP000078595"/>
    </source>
</evidence>
<dbReference type="PANTHER" id="PTHR31001">
    <property type="entry name" value="UNCHARACTERIZED TRANSCRIPTIONAL REGULATORY PROTEIN"/>
    <property type="match status" value="1"/>
</dbReference>
<comment type="subcellular location">
    <subcellularLocation>
        <location evidence="1">Nucleus</location>
    </subcellularLocation>
</comment>
<feature type="domain" description="Xylanolytic transcriptional activator regulatory" evidence="4">
    <location>
        <begin position="317"/>
        <end position="390"/>
    </location>
</feature>